<evidence type="ECO:0000313" key="2">
    <source>
        <dbReference type="EMBL" id="KAK2949220.1"/>
    </source>
</evidence>
<gene>
    <name evidence="2" type="ORF">BLNAU_15823</name>
</gene>
<proteinExistence type="predicted"/>
<name>A0ABQ9XD05_9EUKA</name>
<dbReference type="EMBL" id="JARBJD010000160">
    <property type="protein sequence ID" value="KAK2949220.1"/>
    <property type="molecule type" value="Genomic_DNA"/>
</dbReference>
<organism evidence="2 3">
    <name type="scientific">Blattamonas nauphoetae</name>
    <dbReference type="NCBI Taxonomy" id="2049346"/>
    <lineage>
        <taxon>Eukaryota</taxon>
        <taxon>Metamonada</taxon>
        <taxon>Preaxostyla</taxon>
        <taxon>Oxymonadida</taxon>
        <taxon>Blattamonas</taxon>
    </lineage>
</organism>
<protein>
    <submittedName>
        <fullName evidence="2">Uncharacterized protein</fullName>
    </submittedName>
</protein>
<accession>A0ABQ9XD05</accession>
<evidence type="ECO:0000313" key="3">
    <source>
        <dbReference type="Proteomes" id="UP001281761"/>
    </source>
</evidence>
<keyword evidence="1" id="KW-0732">Signal</keyword>
<feature type="signal peptide" evidence="1">
    <location>
        <begin position="1"/>
        <end position="20"/>
    </location>
</feature>
<feature type="chain" id="PRO_5046891375" evidence="1">
    <location>
        <begin position="21"/>
        <end position="69"/>
    </location>
</feature>
<dbReference type="Proteomes" id="UP001281761">
    <property type="component" value="Unassembled WGS sequence"/>
</dbReference>
<sequence>MLAVYPLIFILVTSSKPSVARYDSSYGKNLGPAKAIKRDDGEVLNPTDIISGVVQPDEHVWVTFEDSES</sequence>
<evidence type="ECO:0000256" key="1">
    <source>
        <dbReference type="SAM" id="SignalP"/>
    </source>
</evidence>
<reference evidence="2 3" key="1">
    <citation type="journal article" date="2022" name="bioRxiv">
        <title>Genomics of Preaxostyla Flagellates Illuminates Evolutionary Transitions and the Path Towards Mitochondrial Loss.</title>
        <authorList>
            <person name="Novak L.V.F."/>
            <person name="Treitli S.C."/>
            <person name="Pyrih J."/>
            <person name="Halakuc P."/>
            <person name="Pipaliya S.V."/>
            <person name="Vacek V."/>
            <person name="Brzon O."/>
            <person name="Soukal P."/>
            <person name="Eme L."/>
            <person name="Dacks J.B."/>
            <person name="Karnkowska A."/>
            <person name="Elias M."/>
            <person name="Hampl V."/>
        </authorList>
    </citation>
    <scope>NUCLEOTIDE SEQUENCE [LARGE SCALE GENOMIC DNA]</scope>
    <source>
        <strain evidence="2">NAU3</strain>
        <tissue evidence="2">Gut</tissue>
    </source>
</reference>
<keyword evidence="3" id="KW-1185">Reference proteome</keyword>
<comment type="caution">
    <text evidence="2">The sequence shown here is derived from an EMBL/GenBank/DDBJ whole genome shotgun (WGS) entry which is preliminary data.</text>
</comment>